<dbReference type="InterPro" id="IPR019134">
    <property type="entry name" value="Cactin_C"/>
</dbReference>
<dbReference type="PANTHER" id="PTHR21737:SF4">
    <property type="entry name" value="SPLICING FACTOR CACTIN"/>
    <property type="match status" value="1"/>
</dbReference>
<dbReference type="InterPro" id="IPR018816">
    <property type="entry name" value="Cactin_central"/>
</dbReference>
<comment type="similarity">
    <text evidence="1">Belongs to the CACTIN family.</text>
</comment>
<evidence type="ECO:0000259" key="6">
    <source>
        <dbReference type="Pfam" id="PF10312"/>
    </source>
</evidence>
<keyword evidence="3" id="KW-0175">Coiled coil</keyword>
<evidence type="ECO:0000313" key="8">
    <source>
        <dbReference type="Proteomes" id="UP001202328"/>
    </source>
</evidence>
<feature type="coiled-coil region" evidence="3">
    <location>
        <begin position="78"/>
        <end position="135"/>
    </location>
</feature>
<feature type="domain" description="Splicing factor cactin central" evidence="6">
    <location>
        <begin position="107"/>
        <end position="272"/>
    </location>
</feature>
<dbReference type="GO" id="GO:0005737">
    <property type="term" value="C:cytoplasm"/>
    <property type="evidence" value="ECO:0007669"/>
    <property type="project" value="TreeGrafter"/>
</dbReference>
<sequence>MEEEITDEEIFKYIAKKAQKKTSRVAKKSKSESFLSGYSNDSNPFGDSNLNEQFVWEKKIARDVLQGMHIDAISAIFLKEKQKEKMAEIEKIKKSREESVIEKDRREEESAMLARERERAKNQDLEKILKQLREGRAKPIDVLFKHLNDLDAEVGELDEPYKVFEGLAVKDMEELREDIETLLDMDSATPMHIADALYRAMVQLLAEQRGLHPSIEGDVNNFLHGKTYQELEVFQAQIESQMRSGTAMVVEFWEAVLKQLPVFKARVYLKHLYRSQKPAKNENNVASEYNDPKPQVEEDIMHGGAIEEGHAILGPESEVINLDSGVHWWHDQYPLRKPKYFNRVHTGYEWNKYNRTHYDHDNPPPKMVQGYKFDIFYPDLLDNSKAPVFTIEKIEGSDETCLIRFHAGPPYEDIAFKIVDKEWEYSHKKGFKEESCGYTSTSNATVTGDRFKLSPLLCLLVSLKYKLH</sequence>
<protein>
    <recommendedName>
        <fullName evidence="2">Splicing factor Cactin</fullName>
    </recommendedName>
</protein>
<organism evidence="7 8">
    <name type="scientific">Papaver atlanticum</name>
    <dbReference type="NCBI Taxonomy" id="357466"/>
    <lineage>
        <taxon>Eukaryota</taxon>
        <taxon>Viridiplantae</taxon>
        <taxon>Streptophyta</taxon>
        <taxon>Embryophyta</taxon>
        <taxon>Tracheophyta</taxon>
        <taxon>Spermatophyta</taxon>
        <taxon>Magnoliopsida</taxon>
        <taxon>Ranunculales</taxon>
        <taxon>Papaveraceae</taxon>
        <taxon>Papaveroideae</taxon>
        <taxon>Papaver</taxon>
    </lineage>
</organism>
<keyword evidence="8" id="KW-1185">Reference proteome</keyword>
<proteinExistence type="inferred from homology"/>
<dbReference type="Proteomes" id="UP001202328">
    <property type="component" value="Unassembled WGS sequence"/>
</dbReference>
<dbReference type="GO" id="GO:0005681">
    <property type="term" value="C:spliceosomal complex"/>
    <property type="evidence" value="ECO:0007669"/>
    <property type="project" value="TreeGrafter"/>
</dbReference>
<feature type="region of interest" description="Disordered" evidence="4">
    <location>
        <begin position="21"/>
        <end position="42"/>
    </location>
</feature>
<gene>
    <name evidence="7" type="ORF">MKW98_000159</name>
</gene>
<feature type="domain" description="Splicing factor Cactin C-terminal" evidence="5">
    <location>
        <begin position="329"/>
        <end position="433"/>
    </location>
</feature>
<evidence type="ECO:0000259" key="5">
    <source>
        <dbReference type="Pfam" id="PF09732"/>
    </source>
</evidence>
<dbReference type="EMBL" id="JAJJMB010008958">
    <property type="protein sequence ID" value="KAI3917925.1"/>
    <property type="molecule type" value="Genomic_DNA"/>
</dbReference>
<dbReference type="Pfam" id="PF09732">
    <property type="entry name" value="CactinC_cactus"/>
    <property type="match status" value="1"/>
</dbReference>
<dbReference type="Pfam" id="PF10312">
    <property type="entry name" value="Cactin_mid"/>
    <property type="match status" value="1"/>
</dbReference>
<accession>A0AAD4XHS8</accession>
<dbReference type="SMART" id="SM01050">
    <property type="entry name" value="CactinC_cactus"/>
    <property type="match status" value="1"/>
</dbReference>
<evidence type="ECO:0000256" key="1">
    <source>
        <dbReference type="ARBA" id="ARBA00006895"/>
    </source>
</evidence>
<dbReference type="AlphaFoldDB" id="A0AAD4XHS8"/>
<comment type="caution">
    <text evidence="7">The sequence shown here is derived from an EMBL/GenBank/DDBJ whole genome shotgun (WGS) entry which is preliminary data.</text>
</comment>
<evidence type="ECO:0000256" key="2">
    <source>
        <dbReference type="ARBA" id="ARBA00034534"/>
    </source>
</evidence>
<evidence type="ECO:0000256" key="4">
    <source>
        <dbReference type="SAM" id="MobiDB-lite"/>
    </source>
</evidence>
<feature type="compositionally biased region" description="Polar residues" evidence="4">
    <location>
        <begin position="32"/>
        <end position="42"/>
    </location>
</feature>
<name>A0AAD4XHS8_9MAGN</name>
<dbReference type="GO" id="GO:0045292">
    <property type="term" value="P:mRNA cis splicing, via spliceosome"/>
    <property type="evidence" value="ECO:0007669"/>
    <property type="project" value="TreeGrafter"/>
</dbReference>
<reference evidence="7" key="1">
    <citation type="submission" date="2022-04" db="EMBL/GenBank/DDBJ databases">
        <title>A functionally conserved STORR gene fusion in Papaver species that diverged 16.8 million years ago.</title>
        <authorList>
            <person name="Catania T."/>
        </authorList>
    </citation>
    <scope>NUCLEOTIDE SEQUENCE</scope>
    <source>
        <strain evidence="7">S-188037</strain>
    </source>
</reference>
<evidence type="ECO:0000256" key="3">
    <source>
        <dbReference type="SAM" id="Coils"/>
    </source>
</evidence>
<evidence type="ECO:0000313" key="7">
    <source>
        <dbReference type="EMBL" id="KAI3917925.1"/>
    </source>
</evidence>
<dbReference type="PANTHER" id="PTHR21737">
    <property type="entry name" value="POLYGLUTAMINE BINDING PROTEIN 1/MARVEL MEMBRANE-ASSOCIATING DOMAIN CONTAINING 3"/>
    <property type="match status" value="1"/>
</dbReference>